<dbReference type="Proteomes" id="UP001189429">
    <property type="component" value="Unassembled WGS sequence"/>
</dbReference>
<evidence type="ECO:0000256" key="2">
    <source>
        <dbReference type="SAM" id="Phobius"/>
    </source>
</evidence>
<feature type="compositionally biased region" description="Basic and acidic residues" evidence="1">
    <location>
        <begin position="450"/>
        <end position="474"/>
    </location>
</feature>
<name>A0ABN9X4C4_9DINO</name>
<feature type="compositionally biased region" description="Basic and acidic residues" evidence="1">
    <location>
        <begin position="1252"/>
        <end position="1263"/>
    </location>
</feature>
<evidence type="ECO:0000313" key="3">
    <source>
        <dbReference type="EMBL" id="CAK0894141.1"/>
    </source>
</evidence>
<evidence type="ECO:0000313" key="4">
    <source>
        <dbReference type="Proteomes" id="UP001189429"/>
    </source>
</evidence>
<dbReference type="EMBL" id="CAUYUJ010019851">
    <property type="protein sequence ID" value="CAK0894141.1"/>
    <property type="molecule type" value="Genomic_DNA"/>
</dbReference>
<keyword evidence="2" id="KW-0812">Transmembrane</keyword>
<proteinExistence type="predicted"/>
<dbReference type="InterPro" id="IPR011010">
    <property type="entry name" value="DNA_brk_join_enz"/>
</dbReference>
<sequence length="1803" mass="198930">MTWLAEPIPTLLAAARDLTTLGLHLPCRSNLPELVVCDEHRADLSSGTLRPVRNLILVGALVTLVSGAAGLLVGLAVGGGVSLVRPRRPTLATPAPSTPVAPVITVLTDSSGPETQVLVHYPDDENGLVWHHRVLLYRVAGGRWVCLTPDLGMHIHDLNVQRHRILGRREPFPPDIAARCYAFDDDGVGRAQFDELKRQARVQAAILGDVEFEDAEEVMRLVYEAGNDHFGKEVPVEVLEDDQRFVSLGALGVVGWLGEKRFVERVAADRVDEWRQRREESEGDSRILGIHRRRGKRNLALHDAVQLFIEDSFEDWPFPPPRAALEYLESIRDGPGSMVVYESEWRQGSGVSDGTTALHEHRNNAEVLRLAHQVDQLNIPNLACFEQLVRRQVQIEMAVERNAKHPDYGGLDLVLGGPTTGGGAASSKTFRDWVYKKQGERARALKQARLLREGRAQEGKRSRGGKGDGDDSRGPRKPKGPRQGGDGKGDKSGGAGGWVGRAPRPTPPPILTAEVLPSDGDSEHGGATGGSSLSQRLPLLSPLLPAPLDTFDSGGLKSGIGIGENAYGLPPRDLGESRALAELAASRDLYSQEPKNLAEYDIDKLKICRSGTVAKGAKSLLPPDAAGVARHYAHCIERDSEQILELQAARDFPRPYWDPTLARDQGGLLLLIDRLRQANLVSFRRKLKAKIGIFFVKKKGPAWIRLIIDARQANRCHRAPPKTKLGSVGGFCELDLSDSALRDLGGFGPVAEVWGGTSDVDDCFYQMLVEELGVYDDDVGGRAPIDSTVTLCPVFHGMAMGWSWALHLASEAVAFLASKSAFCPRSLVRVRAPAPALRVGQAVSGVYVDNFTTIAGGKVDAEDSIERFRRAAAEAGIGARVDGDVGVVFESFGVVFDGRQRCLRHLPRRVWRVYLATRALRRRRWVHGDILEIWMGHVVNLFGLLRPGLSCFQQIYPFVANARGRRVRLADAVKNEMRLAQGLLFLCEYDLGADFSREVYCSDLSDIGFALLSTRATEAELRELTRYRERWRFKLVETLSEVALVRPEWAEYVGGRLRPGGGADLPEGAYADVAVRGSRPCAIGPRTQYGRLLDEERRHRLADKAGRVGRRTREPRPRPRHEEVEVPSAIPPVDQCWGAPRRWAHLRVGRWKWTTEHINIEEGRASLFGLRRATRTCHNHGERVASLGDNLVSICAFEKGRAKSWALNSLARRAAGCQFAARVRWHSRRIESKRNAADAGSRLHQSGGSADRSSHHVEPRPEQDPESCSHGSADPPAATPVKSLGGRGPLRAAVPGKETVALELFAGEAGLTWALRSRGLRVGPPCELLRGAKFDLARKSIQNLIKSWILAGLIWCIHLGAPCAAWSIARRGVVNLEKAHAMEAIAVELAIFTAEVCTLSSRCGVFWSLENPASSGLWEFGPIVDLMGLPEVFKVTFHMCQYEVSHKKPTTILTNMLALRGLEAQRRKVVAARSSAPADRFLQESTAGEKSKDIYRRDLSRFFSWAEERSLSTKPDELASTMKQYFYVKFQEGYGPGLGRSLHSTNYKLERDRLGDVERALAGWAERARETVKDPAPQEVLLDMGVWMLDRGRGESASCMALQLGDYARPSESVDLVLGNVLKPVVGVRGAPSRDWGIVFAPAELGFVTKTGQVDDSVVLGSPSRLWAPQVAEALVARASGGSRRSRGSPQAGPTTRLFDSLTFAQCERDFRDAAKALGYEKLNITPHTVRHTAPSHDIYHKHRSLEQVRRRGRWAAKKSVTRYERHAKLLKQYSKLTTVQMARMNKSVRQFPAAVLKYIRGR</sequence>
<gene>
    <name evidence="3" type="ORF">PCOR1329_LOCUS73266</name>
</gene>
<reference evidence="3" key="1">
    <citation type="submission" date="2023-10" db="EMBL/GenBank/DDBJ databases">
        <authorList>
            <person name="Chen Y."/>
            <person name="Shah S."/>
            <person name="Dougan E. K."/>
            <person name="Thang M."/>
            <person name="Chan C."/>
        </authorList>
    </citation>
    <scope>NUCLEOTIDE SEQUENCE [LARGE SCALE GENOMIC DNA]</scope>
</reference>
<feature type="region of interest" description="Disordered" evidence="1">
    <location>
        <begin position="1233"/>
        <end position="1289"/>
    </location>
</feature>
<evidence type="ECO:0000256" key="1">
    <source>
        <dbReference type="SAM" id="MobiDB-lite"/>
    </source>
</evidence>
<keyword evidence="2" id="KW-0472">Membrane</keyword>
<dbReference type="SUPFAM" id="SSF56349">
    <property type="entry name" value="DNA breaking-rejoining enzymes"/>
    <property type="match status" value="1"/>
</dbReference>
<feature type="transmembrane region" description="Helical" evidence="2">
    <location>
        <begin position="55"/>
        <end position="78"/>
    </location>
</feature>
<keyword evidence="2" id="KW-1133">Transmembrane helix</keyword>
<feature type="compositionally biased region" description="Basic and acidic residues" evidence="1">
    <location>
        <begin position="1103"/>
        <end position="1124"/>
    </location>
</feature>
<feature type="region of interest" description="Disordered" evidence="1">
    <location>
        <begin position="1103"/>
        <end position="1125"/>
    </location>
</feature>
<protein>
    <submittedName>
        <fullName evidence="3">Uncharacterized protein</fullName>
    </submittedName>
</protein>
<comment type="caution">
    <text evidence="3">The sequence shown here is derived from an EMBL/GenBank/DDBJ whole genome shotgun (WGS) entry which is preliminary data.</text>
</comment>
<accession>A0ABN9X4C4</accession>
<feature type="region of interest" description="Disordered" evidence="1">
    <location>
        <begin position="447"/>
        <end position="534"/>
    </location>
</feature>
<organism evidence="3 4">
    <name type="scientific">Prorocentrum cordatum</name>
    <dbReference type="NCBI Taxonomy" id="2364126"/>
    <lineage>
        <taxon>Eukaryota</taxon>
        <taxon>Sar</taxon>
        <taxon>Alveolata</taxon>
        <taxon>Dinophyceae</taxon>
        <taxon>Prorocentrales</taxon>
        <taxon>Prorocentraceae</taxon>
        <taxon>Prorocentrum</taxon>
    </lineage>
</organism>
<keyword evidence="4" id="KW-1185">Reference proteome</keyword>